<dbReference type="InterPro" id="IPR023187">
    <property type="entry name" value="Tscrpt_reg_MarR-type_CS"/>
</dbReference>
<keyword evidence="2" id="KW-0238">DNA-binding</keyword>
<keyword evidence="6" id="KW-1185">Reference proteome</keyword>
<reference evidence="5 6" key="1">
    <citation type="submission" date="2015-10" db="EMBL/GenBank/DDBJ databases">
        <title>Corynebacteirum lowii and Corynebacterium oculi species nova, derived from human clinical disease and and emended description of Corynebacterium mastiditis.</title>
        <authorList>
            <person name="Bernard K."/>
            <person name="Pacheco A.L."/>
            <person name="Mcdougall C."/>
            <person name="Burtx T."/>
            <person name="Weibe D."/>
            <person name="Tyler S."/>
            <person name="Olson A.B."/>
            <person name="Cnockaert M."/>
            <person name="Eguchi H."/>
            <person name="Kuwahara T."/>
            <person name="Nakayama-Imaohji H."/>
            <person name="Boudewijins M."/>
            <person name="Van Hoecke F."/>
            <person name="Bernier A.-M."/>
            <person name="Vandamme P."/>
        </authorList>
    </citation>
    <scope>NUCLEOTIDE SEQUENCE [LARGE SCALE GENOMIC DNA]</scope>
    <source>
        <strain evidence="5 6">NML 130206</strain>
    </source>
</reference>
<dbReference type="STRING" id="1544413.Clow_00934"/>
<dbReference type="PROSITE" id="PS50995">
    <property type="entry name" value="HTH_MARR_2"/>
    <property type="match status" value="1"/>
</dbReference>
<name>A0A0Q1E2D8_9CORY</name>
<evidence type="ECO:0000256" key="1">
    <source>
        <dbReference type="ARBA" id="ARBA00023015"/>
    </source>
</evidence>
<keyword evidence="3" id="KW-0804">Transcription</keyword>
<dbReference type="InterPro" id="IPR036390">
    <property type="entry name" value="WH_DNA-bd_sf"/>
</dbReference>
<sequence>MSDNLELPHPSTEHDRVDGILEQWHQEHPDIDFTAMGLVGRLQRAAILARSAITDVFSAHGVEGWEFDVLATLRRAGELSAGELTQESMVTSGALTNRVNRLVKKGLVTRRTDPQSRRSVLIALTPEGQSLVDKLLTHHIENLDSLTSHLSAQEKKQLTALLRIFLLGLGDIPEKEK</sequence>
<evidence type="ECO:0000313" key="6">
    <source>
        <dbReference type="Proteomes" id="UP000050488"/>
    </source>
</evidence>
<dbReference type="PANTHER" id="PTHR42756:SF1">
    <property type="entry name" value="TRANSCRIPTIONAL REPRESSOR OF EMRAB OPERON"/>
    <property type="match status" value="1"/>
</dbReference>
<feature type="domain" description="HTH marR-type" evidence="4">
    <location>
        <begin position="35"/>
        <end position="167"/>
    </location>
</feature>
<evidence type="ECO:0000259" key="4">
    <source>
        <dbReference type="PROSITE" id="PS50995"/>
    </source>
</evidence>
<dbReference type="AlphaFoldDB" id="A0A0Q1E2D8"/>
<dbReference type="PANTHER" id="PTHR42756">
    <property type="entry name" value="TRANSCRIPTIONAL REGULATOR, MARR"/>
    <property type="match status" value="1"/>
</dbReference>
<organism evidence="5 6">
    <name type="scientific">Corynebacterium lowii</name>
    <dbReference type="NCBI Taxonomy" id="1544413"/>
    <lineage>
        <taxon>Bacteria</taxon>
        <taxon>Bacillati</taxon>
        <taxon>Actinomycetota</taxon>
        <taxon>Actinomycetes</taxon>
        <taxon>Mycobacteriales</taxon>
        <taxon>Corynebacteriaceae</taxon>
        <taxon>Corynebacterium</taxon>
    </lineage>
</organism>
<dbReference type="EMBL" id="LKEV01000002">
    <property type="protein sequence ID" value="KQB86726.1"/>
    <property type="molecule type" value="Genomic_DNA"/>
</dbReference>
<accession>A0A0Q1E2D8</accession>
<protein>
    <submittedName>
        <fullName evidence="5">Multiple antibiotic resistance protein MarR</fullName>
    </submittedName>
</protein>
<dbReference type="InterPro" id="IPR036388">
    <property type="entry name" value="WH-like_DNA-bd_sf"/>
</dbReference>
<evidence type="ECO:0000256" key="3">
    <source>
        <dbReference type="ARBA" id="ARBA00023163"/>
    </source>
</evidence>
<dbReference type="SMART" id="SM00347">
    <property type="entry name" value="HTH_MARR"/>
    <property type="match status" value="1"/>
</dbReference>
<dbReference type="GO" id="GO:0003700">
    <property type="term" value="F:DNA-binding transcription factor activity"/>
    <property type="evidence" value="ECO:0007669"/>
    <property type="project" value="InterPro"/>
</dbReference>
<evidence type="ECO:0000256" key="2">
    <source>
        <dbReference type="ARBA" id="ARBA00023125"/>
    </source>
</evidence>
<dbReference type="InterPro" id="IPR000835">
    <property type="entry name" value="HTH_MarR-typ"/>
</dbReference>
<evidence type="ECO:0000313" key="5">
    <source>
        <dbReference type="EMBL" id="KQB86726.1"/>
    </source>
</evidence>
<dbReference type="Pfam" id="PF12802">
    <property type="entry name" value="MarR_2"/>
    <property type="match status" value="1"/>
</dbReference>
<dbReference type="SUPFAM" id="SSF46785">
    <property type="entry name" value="Winged helix' DNA-binding domain"/>
    <property type="match status" value="1"/>
</dbReference>
<dbReference type="RefSeq" id="WP_055176936.1">
    <property type="nucleotide sequence ID" value="NZ_JAUSQY010000001.1"/>
</dbReference>
<comment type="caution">
    <text evidence="5">The sequence shown here is derived from an EMBL/GenBank/DDBJ whole genome shotgun (WGS) entry which is preliminary data.</text>
</comment>
<gene>
    <name evidence="5" type="primary">marR</name>
    <name evidence="5" type="ORF">Clow_00934</name>
</gene>
<dbReference type="PRINTS" id="PR00598">
    <property type="entry name" value="HTHMARR"/>
</dbReference>
<keyword evidence="1" id="KW-0805">Transcription regulation</keyword>
<dbReference type="OrthoDB" id="3216907at2"/>
<dbReference type="Proteomes" id="UP000050488">
    <property type="component" value="Unassembled WGS sequence"/>
</dbReference>
<dbReference type="Gene3D" id="1.10.10.10">
    <property type="entry name" value="Winged helix-like DNA-binding domain superfamily/Winged helix DNA-binding domain"/>
    <property type="match status" value="1"/>
</dbReference>
<dbReference type="PROSITE" id="PS01117">
    <property type="entry name" value="HTH_MARR_1"/>
    <property type="match status" value="1"/>
</dbReference>
<proteinExistence type="predicted"/>
<dbReference type="GO" id="GO:0003677">
    <property type="term" value="F:DNA binding"/>
    <property type="evidence" value="ECO:0007669"/>
    <property type="project" value="UniProtKB-KW"/>
</dbReference>
<dbReference type="PATRIC" id="fig|1544413.3.peg.940"/>